<proteinExistence type="predicted"/>
<dbReference type="AlphaFoldDB" id="A0A0F9VI14"/>
<dbReference type="SUPFAM" id="SSF51445">
    <property type="entry name" value="(Trans)glycosidases"/>
    <property type="match status" value="1"/>
</dbReference>
<comment type="caution">
    <text evidence="1">The sequence shown here is derived from an EMBL/GenBank/DDBJ whole genome shotgun (WGS) entry which is preliminary data.</text>
</comment>
<name>A0A0F9VI14_9ZZZZ</name>
<sequence>MPIVEFMKKKYLLVALFVIVGIVSFAGAEYFPTTENEIIPEALDSVATRRDLRRSFFEKREILVVYGAKDSALQQQYKNILHELSLKEVTKSWRNVKVNYTNVDEVTKESLNTSIVYLVGAVDENSLIKKYLVGTPFQISSAEIKIGAKRVPNNNSILGVCFYPSPADQKLPFSFLTGTNATEVFDLFAEKVSEMGQSFYRQNLEYEVYENKERLVMGDFNANWGIEGSTFFNFATGTKVLLDTDEFQFIDHQKAIEPSAVAQKEAEVKASKAKIVTFVNGKDVPKITYNFYTCTEEKGLMTGNTDHSTFDTITNSVHTIVNEIYANNHIGRDNALLLHNLIGESNKTIFTLGLPIYFTDTWQMKGYKYWSARLAESENTYTVAELLDNSFLEMESSLIRDCMAGAFTDFLITTWGKERYLRYYKNVSLSGSDMAKLETKWQRYLAGLPNAHPKEKKEPKKLPYLKGFNFAHEGYSIYNGYGSQKATESLLKQKNMGSNAMAIVPYTGINDINTPTPLHFSDNAGSENDDAVVHAVTMANKMGMYTLLKPQIYVGGSWPGGINMPTDEQWDKFHDYYYRWIRHYAFLAEIHDMDALCLGVEFTKATLSQPDSWRAIIKKTRALYSGQLTYAANWGEEFEKIEFWDDLDFIGLNSYYPLSKKDNPTDEEMSLQFDTIKTKIKKVYDRFKKPIVFTEIGFRSVDTPWKNPHAEADDSINEEAQQRGYEIIFKGIENEPWCQGILWWKFPSYIEYRGEDNNAFTPNNKLAEETIRDWFTK</sequence>
<organism evidence="1">
    <name type="scientific">marine sediment metagenome</name>
    <dbReference type="NCBI Taxonomy" id="412755"/>
    <lineage>
        <taxon>unclassified sequences</taxon>
        <taxon>metagenomes</taxon>
        <taxon>ecological metagenomes</taxon>
    </lineage>
</organism>
<dbReference type="InterPro" id="IPR055151">
    <property type="entry name" value="GH113"/>
</dbReference>
<reference evidence="1" key="1">
    <citation type="journal article" date="2015" name="Nature">
        <title>Complex archaea that bridge the gap between prokaryotes and eukaryotes.</title>
        <authorList>
            <person name="Spang A."/>
            <person name="Saw J.H."/>
            <person name="Jorgensen S.L."/>
            <person name="Zaremba-Niedzwiedzka K."/>
            <person name="Martijn J."/>
            <person name="Lind A.E."/>
            <person name="van Eijk R."/>
            <person name="Schleper C."/>
            <person name="Guy L."/>
            <person name="Ettema T.J."/>
        </authorList>
    </citation>
    <scope>NUCLEOTIDE SEQUENCE</scope>
</reference>
<dbReference type="EMBL" id="LAZR01000021">
    <property type="protein sequence ID" value="KKO04751.1"/>
    <property type="molecule type" value="Genomic_DNA"/>
</dbReference>
<dbReference type="CDD" id="cd19608">
    <property type="entry name" value="GH113_mannanase-like"/>
    <property type="match status" value="1"/>
</dbReference>
<dbReference type="Pfam" id="PF22612">
    <property type="entry name" value="GH113"/>
    <property type="match status" value="1"/>
</dbReference>
<protein>
    <recommendedName>
        <fullName evidence="2">Asl1-like glycosyl hydrolase catalytic domain-containing protein</fullName>
    </recommendedName>
</protein>
<dbReference type="InterPro" id="IPR017853">
    <property type="entry name" value="GH"/>
</dbReference>
<evidence type="ECO:0000313" key="1">
    <source>
        <dbReference type="EMBL" id="KKO04751.1"/>
    </source>
</evidence>
<gene>
    <name evidence="1" type="ORF">LCGC14_0080620</name>
</gene>
<evidence type="ECO:0008006" key="2">
    <source>
        <dbReference type="Google" id="ProtNLM"/>
    </source>
</evidence>
<dbReference type="Gene3D" id="3.20.20.80">
    <property type="entry name" value="Glycosidases"/>
    <property type="match status" value="1"/>
</dbReference>
<accession>A0A0F9VI14</accession>